<dbReference type="EMBL" id="CAKOAT010126265">
    <property type="protein sequence ID" value="CAH8334564.1"/>
    <property type="molecule type" value="Genomic_DNA"/>
</dbReference>
<reference evidence="1 2" key="1">
    <citation type="submission" date="2022-03" db="EMBL/GenBank/DDBJ databases">
        <authorList>
            <person name="Macdonald S."/>
            <person name="Ahmed S."/>
            <person name="Newling K."/>
        </authorList>
    </citation>
    <scope>NUCLEOTIDE SEQUENCE [LARGE SCALE GENOMIC DNA]</scope>
</reference>
<sequence length="70" mass="8138">MSERWKPPNGFNDQSVDVLRKSNHDGEARMSFDFTNITEGLPYWPIITRYKTIGSVLLEYVLFGLKEESL</sequence>
<evidence type="ECO:0000313" key="1">
    <source>
        <dbReference type="EMBL" id="CAH8334564.1"/>
    </source>
</evidence>
<proteinExistence type="predicted"/>
<protein>
    <submittedName>
        <fullName evidence="1">Uncharacterized protein</fullName>
    </submittedName>
</protein>
<organism evidence="1 2">
    <name type="scientific">Eruca vesicaria subsp. sativa</name>
    <name type="common">Garden rocket</name>
    <name type="synonym">Eruca sativa</name>
    <dbReference type="NCBI Taxonomy" id="29727"/>
    <lineage>
        <taxon>Eukaryota</taxon>
        <taxon>Viridiplantae</taxon>
        <taxon>Streptophyta</taxon>
        <taxon>Embryophyta</taxon>
        <taxon>Tracheophyta</taxon>
        <taxon>Spermatophyta</taxon>
        <taxon>Magnoliopsida</taxon>
        <taxon>eudicotyledons</taxon>
        <taxon>Gunneridae</taxon>
        <taxon>Pentapetalae</taxon>
        <taxon>rosids</taxon>
        <taxon>malvids</taxon>
        <taxon>Brassicales</taxon>
        <taxon>Brassicaceae</taxon>
        <taxon>Brassiceae</taxon>
        <taxon>Eruca</taxon>
    </lineage>
</organism>
<dbReference type="Proteomes" id="UP001642260">
    <property type="component" value="Unassembled WGS sequence"/>
</dbReference>
<keyword evidence="2" id="KW-1185">Reference proteome</keyword>
<accession>A0ABC8JMV6</accession>
<dbReference type="AlphaFoldDB" id="A0ABC8JMV6"/>
<evidence type="ECO:0000313" key="2">
    <source>
        <dbReference type="Proteomes" id="UP001642260"/>
    </source>
</evidence>
<gene>
    <name evidence="1" type="ORF">ERUC_LOCUS13277</name>
</gene>
<comment type="caution">
    <text evidence="1">The sequence shown here is derived from an EMBL/GenBank/DDBJ whole genome shotgun (WGS) entry which is preliminary data.</text>
</comment>
<name>A0ABC8JMV6_ERUVS</name>